<dbReference type="InterPro" id="IPR056953">
    <property type="entry name" value="CUT_N"/>
</dbReference>
<evidence type="ECO:0000259" key="4">
    <source>
        <dbReference type="PROSITE" id="PS51034"/>
    </source>
</evidence>
<feature type="compositionally biased region" description="Pro residues" evidence="1">
    <location>
        <begin position="30"/>
        <end position="39"/>
    </location>
</feature>
<dbReference type="PANTHER" id="PTHR46560:SF1">
    <property type="entry name" value="MINIATURE"/>
    <property type="match status" value="1"/>
</dbReference>
<dbReference type="SMART" id="SM00241">
    <property type="entry name" value="ZP"/>
    <property type="match status" value="1"/>
</dbReference>
<evidence type="ECO:0000256" key="1">
    <source>
        <dbReference type="SAM" id="MobiDB-lite"/>
    </source>
</evidence>
<dbReference type="AlphaFoldDB" id="A0AAW0SVS9"/>
<organism evidence="5 6">
    <name type="scientific">Scylla paramamosain</name>
    <name type="common">Mud crab</name>
    <dbReference type="NCBI Taxonomy" id="85552"/>
    <lineage>
        <taxon>Eukaryota</taxon>
        <taxon>Metazoa</taxon>
        <taxon>Ecdysozoa</taxon>
        <taxon>Arthropoda</taxon>
        <taxon>Crustacea</taxon>
        <taxon>Multicrustacea</taxon>
        <taxon>Malacostraca</taxon>
        <taxon>Eumalacostraca</taxon>
        <taxon>Eucarida</taxon>
        <taxon>Decapoda</taxon>
        <taxon>Pleocyemata</taxon>
        <taxon>Brachyura</taxon>
        <taxon>Eubrachyura</taxon>
        <taxon>Portunoidea</taxon>
        <taxon>Portunidae</taxon>
        <taxon>Portuninae</taxon>
        <taxon>Scylla</taxon>
    </lineage>
</organism>
<comment type="caution">
    <text evidence="5">The sequence shown here is derived from an EMBL/GenBank/DDBJ whole genome shotgun (WGS) entry which is preliminary data.</text>
</comment>
<dbReference type="PANTHER" id="PTHR46560">
    <property type="entry name" value="CYPHER, ISOFORM B"/>
    <property type="match status" value="1"/>
</dbReference>
<evidence type="ECO:0000256" key="2">
    <source>
        <dbReference type="SAM" id="Phobius"/>
    </source>
</evidence>
<reference evidence="5 6" key="1">
    <citation type="submission" date="2023-03" db="EMBL/GenBank/DDBJ databases">
        <title>High-quality genome of Scylla paramamosain provides insights in environmental adaptation.</title>
        <authorList>
            <person name="Zhang L."/>
        </authorList>
    </citation>
    <scope>NUCLEOTIDE SEQUENCE [LARGE SCALE GENOMIC DNA]</scope>
    <source>
        <strain evidence="5">LZ_2023a</strain>
        <tissue evidence="5">Muscle</tissue>
    </source>
</reference>
<name>A0AAW0SVS9_SCYPA</name>
<keyword evidence="2" id="KW-0812">Transmembrane</keyword>
<protein>
    <recommendedName>
        <fullName evidence="4">ZP domain-containing protein</fullName>
    </recommendedName>
</protein>
<dbReference type="PROSITE" id="PS51034">
    <property type="entry name" value="ZP_2"/>
    <property type="match status" value="1"/>
</dbReference>
<keyword evidence="2" id="KW-0472">Membrane</keyword>
<dbReference type="InterPro" id="IPR001507">
    <property type="entry name" value="ZP_dom"/>
</dbReference>
<feature type="transmembrane region" description="Helical" evidence="2">
    <location>
        <begin position="390"/>
        <end position="415"/>
    </location>
</feature>
<proteinExistence type="predicted"/>
<feature type="chain" id="PRO_5043855666" description="ZP domain-containing protein" evidence="3">
    <location>
        <begin position="22"/>
        <end position="428"/>
    </location>
</feature>
<evidence type="ECO:0000256" key="3">
    <source>
        <dbReference type="SAM" id="SignalP"/>
    </source>
</evidence>
<feature type="region of interest" description="Disordered" evidence="1">
    <location>
        <begin position="21"/>
        <end position="41"/>
    </location>
</feature>
<dbReference type="Proteomes" id="UP001487740">
    <property type="component" value="Unassembled WGS sequence"/>
</dbReference>
<sequence>MKIFAFILLLLLQQNNNKSDGAKIYDHPEPTPSKRPAPFQPRALPAPSSAIFSTNMAGMAQLESLDVKCGRSGMNVELRFTAEFPGVVYSKGHFSDPACLYLRESDPRSDVYRFTIPIDGCGTEAEEGVGESGKDRAVGNTIIIQTDPLIQEVWDEARHITCTWSHSLTKSVAFLPLKVYEPDIVDVQLDSRSVNTLMEIQRGTRGAAGPLPAPPTGYVHVGDDISVVIYVKGTQTDANVMSCNATTAGRETTVALVDGQGCLLRPDLLTPFAKTRQVNGVEADLMLYSYLKAFNIAESPEFTISCALEVCEDVCPKTCLSGPPKARRRRRSGGEVVEELVEEVEGVGSSSSSSSSSSSVKKIVLERGVMVLSRREEGRAQCVAQSGVTLVSLAALFGVVFCLAVVCVVLAARLWSLKADMKRKGIQD</sequence>
<keyword evidence="2" id="KW-1133">Transmembrane helix</keyword>
<accession>A0AAW0SVS9</accession>
<gene>
    <name evidence="5" type="ORF">O3P69_019194</name>
</gene>
<evidence type="ECO:0000313" key="5">
    <source>
        <dbReference type="EMBL" id="KAK8379178.1"/>
    </source>
</evidence>
<feature type="signal peptide" evidence="3">
    <location>
        <begin position="1"/>
        <end position="21"/>
    </location>
</feature>
<dbReference type="EMBL" id="JARAKH010000043">
    <property type="protein sequence ID" value="KAK8379178.1"/>
    <property type="molecule type" value="Genomic_DNA"/>
</dbReference>
<dbReference type="Pfam" id="PF25057">
    <property type="entry name" value="CUT_N"/>
    <property type="match status" value="1"/>
</dbReference>
<keyword evidence="3" id="KW-0732">Signal</keyword>
<evidence type="ECO:0000313" key="6">
    <source>
        <dbReference type="Proteomes" id="UP001487740"/>
    </source>
</evidence>
<feature type="domain" description="ZP" evidence="4">
    <location>
        <begin position="68"/>
        <end position="326"/>
    </location>
</feature>
<keyword evidence="6" id="KW-1185">Reference proteome</keyword>